<name>A0A7G1NQH5_9ACTN</name>
<dbReference type="PROSITE" id="PS00107">
    <property type="entry name" value="PROTEIN_KINASE_ATP"/>
    <property type="match status" value="1"/>
</dbReference>
<evidence type="ECO:0000256" key="1">
    <source>
        <dbReference type="ARBA" id="ARBA00022679"/>
    </source>
</evidence>
<evidence type="ECO:0000259" key="8">
    <source>
        <dbReference type="PROSITE" id="PS50011"/>
    </source>
</evidence>
<dbReference type="InterPro" id="IPR008271">
    <property type="entry name" value="Ser/Thr_kinase_AS"/>
</dbReference>
<evidence type="ECO:0000313" key="10">
    <source>
        <dbReference type="Proteomes" id="UP000516373"/>
    </source>
</evidence>
<evidence type="ECO:0000256" key="3">
    <source>
        <dbReference type="ARBA" id="ARBA00022777"/>
    </source>
</evidence>
<dbReference type="EMBL" id="AP023439">
    <property type="protein sequence ID" value="BCL23897.1"/>
    <property type="molecule type" value="Genomic_DNA"/>
</dbReference>
<dbReference type="InterPro" id="IPR011009">
    <property type="entry name" value="Kinase-like_dom_sf"/>
</dbReference>
<dbReference type="PANTHER" id="PTHR43289:SF34">
    <property type="entry name" value="SERINE_THREONINE-PROTEIN KINASE YBDM-RELATED"/>
    <property type="match status" value="1"/>
</dbReference>
<organism evidence="9 10">
    <name type="scientific">Streptomyces tuirus</name>
    <dbReference type="NCBI Taxonomy" id="68278"/>
    <lineage>
        <taxon>Bacteria</taxon>
        <taxon>Bacillati</taxon>
        <taxon>Actinomycetota</taxon>
        <taxon>Actinomycetes</taxon>
        <taxon>Kitasatosporales</taxon>
        <taxon>Streptomycetaceae</taxon>
        <taxon>Streptomyces</taxon>
    </lineage>
</organism>
<dbReference type="Gene3D" id="3.30.200.20">
    <property type="entry name" value="Phosphorylase Kinase, domain 1"/>
    <property type="match status" value="1"/>
</dbReference>
<dbReference type="KEGG" id="stui:GCM10017668_57400"/>
<keyword evidence="7" id="KW-0472">Membrane</keyword>
<dbReference type="InterPro" id="IPR000719">
    <property type="entry name" value="Prot_kinase_dom"/>
</dbReference>
<keyword evidence="7" id="KW-1133">Transmembrane helix</keyword>
<evidence type="ECO:0000256" key="2">
    <source>
        <dbReference type="ARBA" id="ARBA00022741"/>
    </source>
</evidence>
<dbReference type="PROSITE" id="PS00108">
    <property type="entry name" value="PROTEIN_KINASE_ST"/>
    <property type="match status" value="1"/>
</dbReference>
<feature type="transmembrane region" description="Helical" evidence="7">
    <location>
        <begin position="335"/>
        <end position="354"/>
    </location>
</feature>
<feature type="compositionally biased region" description="Low complexity" evidence="6">
    <location>
        <begin position="406"/>
        <end position="419"/>
    </location>
</feature>
<feature type="region of interest" description="Disordered" evidence="6">
    <location>
        <begin position="367"/>
        <end position="422"/>
    </location>
</feature>
<dbReference type="SMART" id="SM00220">
    <property type="entry name" value="S_TKc"/>
    <property type="match status" value="1"/>
</dbReference>
<keyword evidence="2 5" id="KW-0547">Nucleotide-binding</keyword>
<evidence type="ECO:0000256" key="6">
    <source>
        <dbReference type="SAM" id="MobiDB-lite"/>
    </source>
</evidence>
<keyword evidence="7" id="KW-0812">Transmembrane</keyword>
<keyword evidence="1" id="KW-0808">Transferase</keyword>
<keyword evidence="3 9" id="KW-0418">Kinase</keyword>
<sequence>MNHATEVFQPLQGDDPPTVAGYRLAARLGAGGMGRVYLSHTHGGRPVAIKVVRPELADDPDFRRRFRREVDAARRVRGAYTAELIDADADGTPPWSATLYVPGPSLTDAVARRGPLPVPAVLQLMAGVAEALQAIHAVGIVHRDLKPSNVLLAADGPRVIDFGISLAADFTSHTATGVTVGTPHFMAPEQATAGEVTAATDVFALGQTAAFAALGRPLYGDGSAIGVLYRIVHDDPDLSLLPEQLRPLFARCLAAAPEERATPAEIVDWCGQRLGADADAGAGPAVWRDVLGPEVAVPSPLPTPTRVLPQPLVVTQPQSLPGGPGERRARRRRTALITAAAVTAGAVALGGLLWTVQDAGIRFRDWVAGAPSTPGPQESGRSSGSASSTQESESRAGAAGSGGGTPEASVPSPAKSASPQVETHAPLMLTPETSLSFHEPFMRDDRKGDIRFDCKDVGCAVESDTSVFLQLFGKSGATLDECRLMLASADRHRWTLAGAAAGSEICVKHSNGDIALLVLQTKQTALPELATLTVDMTIWRDAA</sequence>
<keyword evidence="4 5" id="KW-0067">ATP-binding</keyword>
<dbReference type="RefSeq" id="WP_190903308.1">
    <property type="nucleotide sequence ID" value="NZ_AP023439.1"/>
</dbReference>
<proteinExistence type="predicted"/>
<dbReference type="Gene3D" id="1.10.510.10">
    <property type="entry name" value="Transferase(Phosphotransferase) domain 1"/>
    <property type="match status" value="1"/>
</dbReference>
<protein>
    <submittedName>
        <fullName evidence="9">Serine/threonine protein kinase</fullName>
    </submittedName>
</protein>
<evidence type="ECO:0000256" key="7">
    <source>
        <dbReference type="SAM" id="Phobius"/>
    </source>
</evidence>
<dbReference type="PANTHER" id="PTHR43289">
    <property type="entry name" value="MITOGEN-ACTIVATED PROTEIN KINASE KINASE KINASE 20-RELATED"/>
    <property type="match status" value="1"/>
</dbReference>
<gene>
    <name evidence="9" type="ORF">GCM10017668_57400</name>
</gene>
<evidence type="ECO:0000256" key="5">
    <source>
        <dbReference type="PROSITE-ProRule" id="PRU10141"/>
    </source>
</evidence>
<reference evidence="9 10" key="1">
    <citation type="journal article" date="2014" name="Int. J. Syst. Evol. Microbiol.">
        <title>Complete genome sequence of Corynebacterium casei LMG S-19264T (=DSM 44701T), isolated from a smear-ripened cheese.</title>
        <authorList>
            <consortium name="US DOE Joint Genome Institute (JGI-PGF)"/>
            <person name="Walter F."/>
            <person name="Albersmeier A."/>
            <person name="Kalinowski J."/>
            <person name="Ruckert C."/>
        </authorList>
    </citation>
    <scope>NUCLEOTIDE SEQUENCE [LARGE SCALE GENOMIC DNA]</scope>
    <source>
        <strain evidence="9 10">JCM 4255</strain>
    </source>
</reference>
<dbReference type="Pfam" id="PF00069">
    <property type="entry name" value="Pkinase"/>
    <property type="match status" value="1"/>
</dbReference>
<dbReference type="GO" id="GO:0004674">
    <property type="term" value="F:protein serine/threonine kinase activity"/>
    <property type="evidence" value="ECO:0007669"/>
    <property type="project" value="UniProtKB-KW"/>
</dbReference>
<dbReference type="GO" id="GO:0005524">
    <property type="term" value="F:ATP binding"/>
    <property type="evidence" value="ECO:0007669"/>
    <property type="project" value="UniProtKB-UniRule"/>
</dbReference>
<accession>A0A7G1NQH5</accession>
<dbReference type="AlphaFoldDB" id="A0A7G1NQH5"/>
<evidence type="ECO:0000256" key="4">
    <source>
        <dbReference type="ARBA" id="ARBA00022840"/>
    </source>
</evidence>
<dbReference type="CDD" id="cd14014">
    <property type="entry name" value="STKc_PknB_like"/>
    <property type="match status" value="1"/>
</dbReference>
<feature type="compositionally biased region" description="Low complexity" evidence="6">
    <location>
        <begin position="377"/>
        <end position="398"/>
    </location>
</feature>
<dbReference type="Proteomes" id="UP000516373">
    <property type="component" value="Chromosome"/>
</dbReference>
<keyword evidence="9" id="KW-0723">Serine/threonine-protein kinase</keyword>
<dbReference type="InterPro" id="IPR017441">
    <property type="entry name" value="Protein_kinase_ATP_BS"/>
</dbReference>
<evidence type="ECO:0000313" key="9">
    <source>
        <dbReference type="EMBL" id="BCL23897.1"/>
    </source>
</evidence>
<feature type="domain" description="Protein kinase" evidence="8">
    <location>
        <begin position="22"/>
        <end position="274"/>
    </location>
</feature>
<dbReference type="PROSITE" id="PS50011">
    <property type="entry name" value="PROTEIN_KINASE_DOM"/>
    <property type="match status" value="1"/>
</dbReference>
<dbReference type="SUPFAM" id="SSF56112">
    <property type="entry name" value="Protein kinase-like (PK-like)"/>
    <property type="match status" value="1"/>
</dbReference>
<feature type="binding site" evidence="5">
    <location>
        <position position="50"/>
    </location>
    <ligand>
        <name>ATP</name>
        <dbReference type="ChEBI" id="CHEBI:30616"/>
    </ligand>
</feature>